<dbReference type="SUPFAM" id="SSF47413">
    <property type="entry name" value="lambda repressor-like DNA-binding domains"/>
    <property type="match status" value="1"/>
</dbReference>
<gene>
    <name evidence="3" type="ORF">P4S50_07835</name>
</gene>
<dbReference type="EMBL" id="CP120733">
    <property type="protein sequence ID" value="WFD11977.1"/>
    <property type="molecule type" value="Genomic_DNA"/>
</dbReference>
<reference evidence="3 4" key="1">
    <citation type="submission" date="2023-03" db="EMBL/GenBank/DDBJ databases">
        <title>Complete genome sequence of Tepidibacter sp. SWIR-1, isolated from a deep-sea hydrothermal vent.</title>
        <authorList>
            <person name="Li X."/>
        </authorList>
    </citation>
    <scope>NUCLEOTIDE SEQUENCE [LARGE SCALE GENOMIC DNA]</scope>
    <source>
        <strain evidence="3 4">SWIR-1</strain>
    </source>
</reference>
<evidence type="ECO:0000313" key="4">
    <source>
        <dbReference type="Proteomes" id="UP001222800"/>
    </source>
</evidence>
<dbReference type="Gene3D" id="1.10.260.40">
    <property type="entry name" value="lambda repressor-like DNA-binding domains"/>
    <property type="match status" value="1"/>
</dbReference>
<sequence>MIENLGNRLKYVRISLKLSQKKFATFLNIPLRTYQDYERGVTCPGPEIIVNIANKLGVSIDWLFGRELKYIYGTDADIIQLIKLNFE</sequence>
<protein>
    <submittedName>
        <fullName evidence="3">Helix-turn-helix transcriptional regulator</fullName>
    </submittedName>
</protein>
<dbReference type="PANTHER" id="PTHR46797">
    <property type="entry name" value="HTH-TYPE TRANSCRIPTIONAL REGULATOR"/>
    <property type="match status" value="1"/>
</dbReference>
<proteinExistence type="predicted"/>
<accession>A0ABY8EG96</accession>
<keyword evidence="4" id="KW-1185">Reference proteome</keyword>
<evidence type="ECO:0000256" key="1">
    <source>
        <dbReference type="ARBA" id="ARBA00023125"/>
    </source>
</evidence>
<keyword evidence="1" id="KW-0238">DNA-binding</keyword>
<dbReference type="RefSeq" id="WP_277734209.1">
    <property type="nucleotide sequence ID" value="NZ_CP120733.1"/>
</dbReference>
<dbReference type="InterPro" id="IPR050807">
    <property type="entry name" value="TransReg_Diox_bact_type"/>
</dbReference>
<name>A0ABY8EG96_9FIRM</name>
<evidence type="ECO:0000313" key="3">
    <source>
        <dbReference type="EMBL" id="WFD11977.1"/>
    </source>
</evidence>
<dbReference type="Proteomes" id="UP001222800">
    <property type="component" value="Chromosome"/>
</dbReference>
<dbReference type="CDD" id="cd00093">
    <property type="entry name" value="HTH_XRE"/>
    <property type="match status" value="1"/>
</dbReference>
<evidence type="ECO:0000259" key="2">
    <source>
        <dbReference type="PROSITE" id="PS50943"/>
    </source>
</evidence>
<dbReference type="InterPro" id="IPR010982">
    <property type="entry name" value="Lambda_DNA-bd_dom_sf"/>
</dbReference>
<dbReference type="InterPro" id="IPR001387">
    <property type="entry name" value="Cro/C1-type_HTH"/>
</dbReference>
<dbReference type="Pfam" id="PF01381">
    <property type="entry name" value="HTH_3"/>
    <property type="match status" value="1"/>
</dbReference>
<dbReference type="PROSITE" id="PS50943">
    <property type="entry name" value="HTH_CROC1"/>
    <property type="match status" value="1"/>
</dbReference>
<dbReference type="SMART" id="SM00530">
    <property type="entry name" value="HTH_XRE"/>
    <property type="match status" value="1"/>
</dbReference>
<feature type="domain" description="HTH cro/C1-type" evidence="2">
    <location>
        <begin position="9"/>
        <end position="63"/>
    </location>
</feature>
<organism evidence="3 4">
    <name type="scientific">Tepidibacter hydrothermalis</name>
    <dbReference type="NCBI Taxonomy" id="3036126"/>
    <lineage>
        <taxon>Bacteria</taxon>
        <taxon>Bacillati</taxon>
        <taxon>Bacillota</taxon>
        <taxon>Clostridia</taxon>
        <taxon>Peptostreptococcales</taxon>
        <taxon>Peptostreptococcaceae</taxon>
        <taxon>Tepidibacter</taxon>
    </lineage>
</organism>
<dbReference type="PANTHER" id="PTHR46797:SF1">
    <property type="entry name" value="METHYLPHOSPHONATE SYNTHASE"/>
    <property type="match status" value="1"/>
</dbReference>